<reference evidence="3" key="1">
    <citation type="journal article" date="2008" name="BMC Genomics">
        <title>The genome of Aeromonas salmonicida subsp. salmonicida A449: insights into the evolution of a fish pathogen.</title>
        <authorList>
            <person name="Reith M.E."/>
            <person name="Singh R.K."/>
            <person name="Curtis B."/>
            <person name="Boyd J.M."/>
            <person name="Bouevitch A."/>
            <person name="Kimball J."/>
            <person name="Munholland J."/>
            <person name="Murphy C."/>
            <person name="Sarty D."/>
            <person name="Williams J."/>
            <person name="Nash J.H."/>
            <person name="Johnson S.C."/>
            <person name="Brown L.L."/>
        </authorList>
    </citation>
    <scope>NUCLEOTIDE SEQUENCE [LARGE SCALE GENOMIC DNA]</scope>
    <source>
        <strain evidence="3">A449</strain>
    </source>
</reference>
<dbReference type="KEGG" id="asa:ASA_3340"/>
<dbReference type="Proteomes" id="UP000000225">
    <property type="component" value="Chromosome"/>
</dbReference>
<sequence>MSRSRPAKILAGKTGQRRTAKYGGFGTKKSPHHARRAPSTQPDVTAAAKRATSRALPLPPFPHWFTIGAFFGTGLTACRPGPTTTSVC</sequence>
<evidence type="ECO:0000313" key="3">
    <source>
        <dbReference type="Proteomes" id="UP000000225"/>
    </source>
</evidence>
<dbReference type="EMBL" id="CP000644">
    <property type="protein sequence ID" value="ABO91319.1"/>
    <property type="molecule type" value="Genomic_DNA"/>
</dbReference>
<dbReference type="HOGENOM" id="CLU_2462234_0_0_6"/>
<dbReference type="AlphaFoldDB" id="A4SQZ7"/>
<name>A4SQZ7_AERS4</name>
<evidence type="ECO:0000313" key="2">
    <source>
        <dbReference type="EMBL" id="ABO91319.1"/>
    </source>
</evidence>
<evidence type="ECO:0000256" key="1">
    <source>
        <dbReference type="SAM" id="MobiDB-lite"/>
    </source>
</evidence>
<organism evidence="2 3">
    <name type="scientific">Aeromonas salmonicida (strain A449)</name>
    <dbReference type="NCBI Taxonomy" id="382245"/>
    <lineage>
        <taxon>Bacteria</taxon>
        <taxon>Pseudomonadati</taxon>
        <taxon>Pseudomonadota</taxon>
        <taxon>Gammaproteobacteria</taxon>
        <taxon>Aeromonadales</taxon>
        <taxon>Aeromonadaceae</taxon>
        <taxon>Aeromonas</taxon>
    </lineage>
</organism>
<accession>A4SQZ7</accession>
<proteinExistence type="predicted"/>
<gene>
    <name evidence="2" type="ordered locus">ASA_3340</name>
</gene>
<feature type="region of interest" description="Disordered" evidence="1">
    <location>
        <begin position="1"/>
        <end position="45"/>
    </location>
</feature>
<protein>
    <submittedName>
        <fullName evidence="2">Uncharacterized protein</fullName>
    </submittedName>
</protein>